<sequence length="323" mass="35948">MEAEREKNRHRDNQRRSRARKKEYLQDLENRLREYQLEGVTASAEVQQAARRVAEENQNLRQLLGNLGVSGDRVDQYLSTGRLDPSDRSAPQAPSMESDLRGHAATALDRAMAPRRPVFYTPPKPTGSSSQHTSTESVLSYETTSNSPAGSYDAASEGFRQPQYEPEPAGSLEIAHPLSRRPWEAHDQRYALEDHNPSCSRWHPDPSAHDSSLAINLQGYGANQTLEFHPSYPGTESAGDLIPPTCQAQIVPQYSSYETIHQAPNFISHHMVAGHVSHSGPTSVADTDSSAEDRRPRQSGELKEYQSTSADPLKRTYYGARRG</sequence>
<feature type="region of interest" description="Disordered" evidence="1">
    <location>
        <begin position="1"/>
        <end position="23"/>
    </location>
</feature>
<feature type="compositionally biased region" description="Basic and acidic residues" evidence="1">
    <location>
        <begin position="1"/>
        <end position="15"/>
    </location>
</feature>
<feature type="compositionally biased region" description="Basic and acidic residues" evidence="1">
    <location>
        <begin position="291"/>
        <end position="304"/>
    </location>
</feature>
<feature type="region of interest" description="Disordered" evidence="1">
    <location>
        <begin position="115"/>
        <end position="169"/>
    </location>
</feature>
<dbReference type="EMBL" id="WIGM01000956">
    <property type="protein sequence ID" value="KAF6807886.1"/>
    <property type="molecule type" value="Genomic_DNA"/>
</dbReference>
<accession>A0A8H6MTS0</accession>
<dbReference type="Proteomes" id="UP000639643">
    <property type="component" value="Unassembled WGS sequence"/>
</dbReference>
<protein>
    <recommendedName>
        <fullName evidence="4">BZIP domain-containing protein</fullName>
    </recommendedName>
</protein>
<dbReference type="PANTHER" id="PTHR42070:SF1">
    <property type="entry name" value="FILAMENT ASSOCIATED PROTEIN, PUTATIVE (AFU_ORTHOLOGUE AFUA_8G06630)-RELATED"/>
    <property type="match status" value="1"/>
</dbReference>
<evidence type="ECO:0000313" key="2">
    <source>
        <dbReference type="EMBL" id="KAF6807886.1"/>
    </source>
</evidence>
<feature type="compositionally biased region" description="Polar residues" evidence="1">
    <location>
        <begin position="279"/>
        <end position="288"/>
    </location>
</feature>
<feature type="region of interest" description="Disordered" evidence="1">
    <location>
        <begin position="276"/>
        <end position="323"/>
    </location>
</feature>
<dbReference type="OrthoDB" id="4505928at2759"/>
<gene>
    <name evidence="2" type="ORF">CMUS01_14016</name>
</gene>
<feature type="region of interest" description="Disordered" evidence="1">
    <location>
        <begin position="77"/>
        <end position="103"/>
    </location>
</feature>
<dbReference type="AlphaFoldDB" id="A0A8H6MTS0"/>
<evidence type="ECO:0000256" key="1">
    <source>
        <dbReference type="SAM" id="MobiDB-lite"/>
    </source>
</evidence>
<proteinExistence type="predicted"/>
<reference evidence="2" key="1">
    <citation type="journal article" date="2020" name="Phytopathology">
        <title>Genome Sequence Resources of Colletotrichum truncatum, C. plurivorum, C. musicola, and C. sojae: Four Species Pathogenic to Soybean (Glycine max).</title>
        <authorList>
            <person name="Rogerio F."/>
            <person name="Boufleur T.R."/>
            <person name="Ciampi-Guillardi M."/>
            <person name="Sukno S.A."/>
            <person name="Thon M.R."/>
            <person name="Massola Junior N.S."/>
            <person name="Baroncelli R."/>
        </authorList>
    </citation>
    <scope>NUCLEOTIDE SEQUENCE</scope>
    <source>
        <strain evidence="2">LFN0074</strain>
    </source>
</reference>
<organism evidence="2 3">
    <name type="scientific">Colletotrichum musicola</name>
    <dbReference type="NCBI Taxonomy" id="2175873"/>
    <lineage>
        <taxon>Eukaryota</taxon>
        <taxon>Fungi</taxon>
        <taxon>Dikarya</taxon>
        <taxon>Ascomycota</taxon>
        <taxon>Pezizomycotina</taxon>
        <taxon>Sordariomycetes</taxon>
        <taxon>Hypocreomycetidae</taxon>
        <taxon>Glomerellales</taxon>
        <taxon>Glomerellaceae</taxon>
        <taxon>Colletotrichum</taxon>
        <taxon>Colletotrichum orchidearum species complex</taxon>
    </lineage>
</organism>
<name>A0A8H6MTS0_9PEZI</name>
<keyword evidence="3" id="KW-1185">Reference proteome</keyword>
<dbReference type="PANTHER" id="PTHR42070">
    <property type="entry name" value="FILAMENT ASSOCIATED PROTEIN, PUTATIVE (AFU_ORTHOLOGUE AFUA_8G06630)-RELATED"/>
    <property type="match status" value="1"/>
</dbReference>
<evidence type="ECO:0008006" key="4">
    <source>
        <dbReference type="Google" id="ProtNLM"/>
    </source>
</evidence>
<feature type="compositionally biased region" description="Polar residues" evidence="1">
    <location>
        <begin position="126"/>
        <end position="149"/>
    </location>
</feature>
<comment type="caution">
    <text evidence="2">The sequence shown here is derived from an EMBL/GenBank/DDBJ whole genome shotgun (WGS) entry which is preliminary data.</text>
</comment>
<dbReference type="CDD" id="cd14688">
    <property type="entry name" value="bZIP_YAP"/>
    <property type="match status" value="1"/>
</dbReference>
<evidence type="ECO:0000313" key="3">
    <source>
        <dbReference type="Proteomes" id="UP000639643"/>
    </source>
</evidence>